<accession>A0A0K2ZCF5</accession>
<dbReference type="AlphaFoldDB" id="A0A0K2ZCF5"/>
<dbReference type="EMBL" id="CXOK01000001">
    <property type="protein sequence ID" value="CTP82793.1"/>
    <property type="molecule type" value="Genomic_DNA"/>
</dbReference>
<dbReference type="Proteomes" id="UP000041247">
    <property type="component" value="Unassembled WGS sequence"/>
</dbReference>
<name>A0A0K2ZCF5_9XANT</name>
<protein>
    <submittedName>
        <fullName evidence="2">Uncharacterized protein</fullName>
    </submittedName>
</protein>
<evidence type="ECO:0000256" key="1">
    <source>
        <dbReference type="SAM" id="MobiDB-lite"/>
    </source>
</evidence>
<reference evidence="2 3" key="1">
    <citation type="submission" date="2015-07" db="EMBL/GenBank/DDBJ databases">
        <authorList>
            <person name="Noorani M."/>
        </authorList>
    </citation>
    <scope>NUCLEOTIDE SEQUENCE [LARGE SCALE GENOMIC DNA]</scope>
    <source>
        <strain evidence="2">LMG728</strain>
    </source>
</reference>
<proteinExistence type="predicted"/>
<dbReference type="NCBIfam" id="NF033807">
    <property type="entry name" value="CopL_fam"/>
    <property type="match status" value="1"/>
</dbReference>
<gene>
    <name evidence="2" type="ORF">XTPLMG728_0003</name>
</gene>
<evidence type="ECO:0000313" key="3">
    <source>
        <dbReference type="Proteomes" id="UP000041247"/>
    </source>
</evidence>
<sequence>MEARPGPGSRVLRWRAAAPSQRLPAAITAVFCAYPFACPACSVPIFALLTRLLLCLSLLLNGAGKAVAMPGMAEAPQRTDAGVSRHHAAEHAPAARVVATAAMPCHHHEAAAPAAEHGEGHCPRQAGKHGCCGTAAGCQCAHAQPLPALIALPLALPVAAQAQFPHGRQDGRGAPGLPRLERPPSA</sequence>
<feature type="region of interest" description="Disordered" evidence="1">
    <location>
        <begin position="165"/>
        <end position="186"/>
    </location>
</feature>
<dbReference type="InterPro" id="IPR048034">
    <property type="entry name" value="CopL-like"/>
</dbReference>
<evidence type="ECO:0000313" key="2">
    <source>
        <dbReference type="EMBL" id="CTP82793.1"/>
    </source>
</evidence>
<organism evidence="2 3">
    <name type="scientific">Xanthomonas graminis pv. poae</name>
    <dbReference type="NCBI Taxonomy" id="227946"/>
    <lineage>
        <taxon>Bacteria</taxon>
        <taxon>Pseudomonadati</taxon>
        <taxon>Pseudomonadota</taxon>
        <taxon>Gammaproteobacteria</taxon>
        <taxon>Lysobacterales</taxon>
        <taxon>Lysobacteraceae</taxon>
        <taxon>Xanthomonas</taxon>
        <taxon>Xanthomonas translucens group</taxon>
        <taxon>Xanthomonas graminis</taxon>
    </lineage>
</organism>